<gene>
    <name evidence="1" type="ORF">BJ982_003774</name>
</gene>
<dbReference type="EMBL" id="JACHND010000001">
    <property type="protein sequence ID" value="MBB4702230.1"/>
    <property type="molecule type" value="Genomic_DNA"/>
</dbReference>
<sequence length="81" mass="8592">MTTLTAWEAAARMFEPPVHRWATPGELAAAIDPTTVQTEALHLIDQALVDVAEGRCDRLIVTVPPQEGKAPGSPQSVPCGC</sequence>
<comment type="caution">
    <text evidence="1">The sequence shown here is derived from an EMBL/GenBank/DDBJ whole genome shotgun (WGS) entry which is preliminary data.</text>
</comment>
<accession>A0A7W7DA77</accession>
<keyword evidence="2" id="KW-1185">Reference proteome</keyword>
<dbReference type="Proteomes" id="UP000542210">
    <property type="component" value="Unassembled WGS sequence"/>
</dbReference>
<dbReference type="AlphaFoldDB" id="A0A7W7DA77"/>
<name>A0A7W7DA77_9ACTN</name>
<organism evidence="1 2">
    <name type="scientific">Sphaerisporangium siamense</name>
    <dbReference type="NCBI Taxonomy" id="795645"/>
    <lineage>
        <taxon>Bacteria</taxon>
        <taxon>Bacillati</taxon>
        <taxon>Actinomycetota</taxon>
        <taxon>Actinomycetes</taxon>
        <taxon>Streptosporangiales</taxon>
        <taxon>Streptosporangiaceae</taxon>
        <taxon>Sphaerisporangium</taxon>
    </lineage>
</organism>
<dbReference type="RefSeq" id="WP_203959302.1">
    <property type="nucleotide sequence ID" value="NZ_BOOV01000026.1"/>
</dbReference>
<evidence type="ECO:0000313" key="2">
    <source>
        <dbReference type="Proteomes" id="UP000542210"/>
    </source>
</evidence>
<reference evidence="1 2" key="1">
    <citation type="submission" date="2020-08" db="EMBL/GenBank/DDBJ databases">
        <title>Sequencing the genomes of 1000 actinobacteria strains.</title>
        <authorList>
            <person name="Klenk H.-P."/>
        </authorList>
    </citation>
    <scope>NUCLEOTIDE SEQUENCE [LARGE SCALE GENOMIC DNA]</scope>
    <source>
        <strain evidence="1 2">DSM 45784</strain>
    </source>
</reference>
<proteinExistence type="predicted"/>
<evidence type="ECO:0000313" key="1">
    <source>
        <dbReference type="EMBL" id="MBB4702230.1"/>
    </source>
</evidence>
<protein>
    <submittedName>
        <fullName evidence="1">Uncharacterized protein</fullName>
    </submittedName>
</protein>